<dbReference type="InterPro" id="IPR023299">
    <property type="entry name" value="ATPase_P-typ_cyto_dom_N"/>
</dbReference>
<evidence type="ECO:0000256" key="8">
    <source>
        <dbReference type="ARBA" id="ARBA00022692"/>
    </source>
</evidence>
<keyword evidence="15 19" id="KW-1133">Transmembrane helix</keyword>
<evidence type="ECO:0000256" key="3">
    <source>
        <dbReference type="ARBA" id="ARBA00012790"/>
    </source>
</evidence>
<dbReference type="PANTHER" id="PTHR42861">
    <property type="entry name" value="CALCIUM-TRANSPORTING ATPASE"/>
    <property type="match status" value="1"/>
</dbReference>
<comment type="subcellular location">
    <subcellularLocation>
        <location evidence="1">Cell membrane</location>
        <topology evidence="1">Multi-pass membrane protein</topology>
    </subcellularLocation>
</comment>
<evidence type="ECO:0000313" key="21">
    <source>
        <dbReference type="EMBL" id="WAA12754.1"/>
    </source>
</evidence>
<feature type="transmembrane region" description="Helical" evidence="19">
    <location>
        <begin position="271"/>
        <end position="297"/>
    </location>
</feature>
<evidence type="ECO:0000256" key="10">
    <source>
        <dbReference type="ARBA" id="ARBA00022741"/>
    </source>
</evidence>
<evidence type="ECO:0000256" key="4">
    <source>
        <dbReference type="ARBA" id="ARBA00022448"/>
    </source>
</evidence>
<evidence type="ECO:0000259" key="20">
    <source>
        <dbReference type="SMART" id="SM00831"/>
    </source>
</evidence>
<evidence type="ECO:0000256" key="6">
    <source>
        <dbReference type="ARBA" id="ARBA00022553"/>
    </source>
</evidence>
<dbReference type="PRINTS" id="PR00119">
    <property type="entry name" value="CATATPASE"/>
</dbReference>
<evidence type="ECO:0000256" key="18">
    <source>
        <dbReference type="ARBA" id="ARBA00048694"/>
    </source>
</evidence>
<feature type="transmembrane region" description="Helical" evidence="19">
    <location>
        <begin position="741"/>
        <end position="767"/>
    </location>
</feature>
<reference evidence="21" key="1">
    <citation type="submission" date="2022-09" db="EMBL/GenBank/DDBJ databases">
        <title>Complete Genomes of Fervidibacillus albus and Fervidibacillus halotolerans isolated from tidal flat sediments.</title>
        <authorList>
            <person name="Kwon K.K."/>
            <person name="Yang S.-H."/>
            <person name="Park M.J."/>
            <person name="Oh H.-M."/>
        </authorList>
    </citation>
    <scope>NUCLEOTIDE SEQUENCE</scope>
    <source>
        <strain evidence="21">MEBiC13594</strain>
    </source>
</reference>
<organism evidence="21 22">
    <name type="scientific">Fervidibacillus halotolerans</name>
    <dbReference type="NCBI Taxonomy" id="2980027"/>
    <lineage>
        <taxon>Bacteria</taxon>
        <taxon>Bacillati</taxon>
        <taxon>Bacillota</taxon>
        <taxon>Bacilli</taxon>
        <taxon>Bacillales</taxon>
        <taxon>Bacillaceae</taxon>
        <taxon>Fervidibacillus</taxon>
    </lineage>
</organism>
<dbReference type="FunFam" id="2.70.150.10:FF:000016">
    <property type="entry name" value="Calcium-transporting P-type ATPase putative"/>
    <property type="match status" value="1"/>
</dbReference>
<dbReference type="InterPro" id="IPR059000">
    <property type="entry name" value="ATPase_P-type_domA"/>
</dbReference>
<dbReference type="GO" id="GO:0005886">
    <property type="term" value="C:plasma membrane"/>
    <property type="evidence" value="ECO:0007669"/>
    <property type="project" value="UniProtKB-SubCell"/>
</dbReference>
<evidence type="ECO:0000256" key="17">
    <source>
        <dbReference type="ARBA" id="ARBA00023136"/>
    </source>
</evidence>
<sequence length="891" mass="97766">MSLWYSKTIDEIKTELQTDLRKGLSSEEAKKRLETYGPNQFEEQKRASIWKKLWEQINSLLIWILIAASVISAFVGEVTDAIIILLVVALNAVIGVVQESKAEKALEELKKMSSPKAIVRRDGEIKEIPSEEVVPGDIILIDAGRSIPADLRLFDSANFQVEESALTGESVPVTKDAHWLTDEEVPLGDQVNMAFMNTVSTYGRGEGIAVSTGMNTEMGKIAKMLGQQSQEITPLQKKLDQLGKILGIGALIISAMMFVVGFFQGRDVLDMFLIAISLAVAAIPEGMVAIVTIVLAIGMQVMSKKNAIVRKLPAVETLGSVSVICSDKTGTLTQNKMTVTKVFLNGQLQSMEEFHKNSNVGDTAKQFFTGMMLCNDATENSGDPTEIALNIAGKKIGYSKKNVDEQYKRIFELPFDSDRKMMTTVHKTSEGYFSVTKGALESLLPLLTSVNIDGTVRPISEEDKRSIQRAAEEMSDQALRVLAVARKDVVSEEEFNENLESDLTFLGLVGMIDPPREEVKDSIRQTKQAGIRTVMITGDHQMTALAIAKELGIAKDITETMTGKELDETTDEQLQNRVKTVRVFARVSPEHKVRIVKALKANGQIVSMTGDGVNDAPSLKQADVGVAMGITGTDVAKGASDIILTDDNFATIVAAAQKGRNIFQNIKKAILFLLSCNLGEITALFIAILLGLPAPLTAVQILWVNLITDTLPAIALGMDPDDPDVMKMKPRNSKESILHGNYSYTILNGMLIGLLTLFAFLFGLAYYTGADSIFSINYAHISDDALTHAQTMAFITLSFSQLMHSLNLRSQRKSIFQVGLFTNMYLLGAIFVGLVIQSLLVYVPFLNAAFDIHYLTTSDLLFLLLVSITPVIVNEIVKVFKRIWRKDPTTV</sequence>
<dbReference type="InterPro" id="IPR001757">
    <property type="entry name" value="P_typ_ATPase"/>
</dbReference>
<feature type="transmembrane region" description="Helical" evidence="19">
    <location>
        <begin position="787"/>
        <end position="806"/>
    </location>
</feature>
<dbReference type="GO" id="GO:0046872">
    <property type="term" value="F:metal ion binding"/>
    <property type="evidence" value="ECO:0007669"/>
    <property type="project" value="UniProtKB-KW"/>
</dbReference>
<evidence type="ECO:0000256" key="14">
    <source>
        <dbReference type="ARBA" id="ARBA00022967"/>
    </source>
</evidence>
<dbReference type="FunFam" id="1.20.1110.10:FF:000065">
    <property type="entry name" value="Sarcoplasmic/endoplasmic reticulum calcium ATPase 1"/>
    <property type="match status" value="1"/>
</dbReference>
<keyword evidence="22" id="KW-1185">Reference proteome</keyword>
<dbReference type="SFLD" id="SFLDF00027">
    <property type="entry name" value="p-type_atpase"/>
    <property type="match status" value="1"/>
</dbReference>
<dbReference type="GO" id="GO:0005388">
    <property type="term" value="F:P-type calcium transporter activity"/>
    <property type="evidence" value="ECO:0007669"/>
    <property type="project" value="UniProtKB-EC"/>
</dbReference>
<keyword evidence="13" id="KW-0460">Magnesium</keyword>
<accession>A0A9E8M028</accession>
<dbReference type="InterPro" id="IPR018303">
    <property type="entry name" value="ATPase_P-typ_P_site"/>
</dbReference>
<keyword evidence="17 19" id="KW-0472">Membrane</keyword>
<dbReference type="Pfam" id="PF00690">
    <property type="entry name" value="Cation_ATPase_N"/>
    <property type="match status" value="1"/>
</dbReference>
<evidence type="ECO:0000256" key="15">
    <source>
        <dbReference type="ARBA" id="ARBA00022989"/>
    </source>
</evidence>
<dbReference type="SUPFAM" id="SSF56784">
    <property type="entry name" value="HAD-like"/>
    <property type="match status" value="1"/>
</dbReference>
<dbReference type="InterPro" id="IPR006068">
    <property type="entry name" value="ATPase_P-typ_cation-transptr_C"/>
</dbReference>
<keyword evidence="4" id="KW-0813">Transport</keyword>
<dbReference type="Pfam" id="PF00122">
    <property type="entry name" value="E1-E2_ATPase"/>
    <property type="match status" value="1"/>
</dbReference>
<evidence type="ECO:0000256" key="16">
    <source>
        <dbReference type="ARBA" id="ARBA00023065"/>
    </source>
</evidence>
<feature type="domain" description="Cation-transporting P-type ATPase N-terminal" evidence="20">
    <location>
        <begin position="3"/>
        <end position="77"/>
    </location>
</feature>
<evidence type="ECO:0000256" key="11">
    <source>
        <dbReference type="ARBA" id="ARBA00022837"/>
    </source>
</evidence>
<dbReference type="InterPro" id="IPR023298">
    <property type="entry name" value="ATPase_P-typ_TM_dom_sf"/>
</dbReference>
<dbReference type="GO" id="GO:0016887">
    <property type="term" value="F:ATP hydrolysis activity"/>
    <property type="evidence" value="ECO:0007669"/>
    <property type="project" value="InterPro"/>
</dbReference>
<dbReference type="PROSITE" id="PS00154">
    <property type="entry name" value="ATPASE_E1_E2"/>
    <property type="match status" value="1"/>
</dbReference>
<evidence type="ECO:0000313" key="22">
    <source>
        <dbReference type="Proteomes" id="UP001164726"/>
    </source>
</evidence>
<keyword evidence="7" id="KW-0109">Calcium transport</keyword>
<comment type="catalytic activity">
    <reaction evidence="18">
        <text>Ca(2+)(in) + ATP + H2O = Ca(2+)(out) + ADP + phosphate + H(+)</text>
        <dbReference type="Rhea" id="RHEA:18105"/>
        <dbReference type="ChEBI" id="CHEBI:15377"/>
        <dbReference type="ChEBI" id="CHEBI:15378"/>
        <dbReference type="ChEBI" id="CHEBI:29108"/>
        <dbReference type="ChEBI" id="CHEBI:30616"/>
        <dbReference type="ChEBI" id="CHEBI:43474"/>
        <dbReference type="ChEBI" id="CHEBI:456216"/>
        <dbReference type="EC" id="7.2.2.10"/>
    </reaction>
</comment>
<feature type="transmembrane region" description="Helical" evidence="19">
    <location>
        <begin position="698"/>
        <end position="720"/>
    </location>
</feature>
<keyword evidence="9" id="KW-0479">Metal-binding</keyword>
<dbReference type="InterPro" id="IPR023214">
    <property type="entry name" value="HAD_sf"/>
</dbReference>
<dbReference type="SMART" id="SM00831">
    <property type="entry name" value="Cation_ATPase_N"/>
    <property type="match status" value="1"/>
</dbReference>
<dbReference type="PRINTS" id="PR00120">
    <property type="entry name" value="HATPASE"/>
</dbReference>
<evidence type="ECO:0000256" key="1">
    <source>
        <dbReference type="ARBA" id="ARBA00004651"/>
    </source>
</evidence>
<keyword evidence="6" id="KW-0597">Phosphoprotein</keyword>
<dbReference type="NCBIfam" id="TIGR01494">
    <property type="entry name" value="ATPase_P-type"/>
    <property type="match status" value="3"/>
</dbReference>
<evidence type="ECO:0000256" key="5">
    <source>
        <dbReference type="ARBA" id="ARBA00022475"/>
    </source>
</evidence>
<dbReference type="Gene3D" id="1.20.1110.10">
    <property type="entry name" value="Calcium-transporting ATPase, transmembrane domain"/>
    <property type="match status" value="1"/>
</dbReference>
<feature type="transmembrane region" description="Helical" evidence="19">
    <location>
        <begin position="670"/>
        <end position="692"/>
    </location>
</feature>
<dbReference type="GO" id="GO:0005524">
    <property type="term" value="F:ATP binding"/>
    <property type="evidence" value="ECO:0007669"/>
    <property type="project" value="UniProtKB-KW"/>
</dbReference>
<dbReference type="InterPro" id="IPR008250">
    <property type="entry name" value="ATPase_P-typ_transduc_dom_A_sf"/>
</dbReference>
<feature type="transmembrane region" description="Helical" evidence="19">
    <location>
        <begin position="53"/>
        <end position="75"/>
    </location>
</feature>
<keyword evidence="16" id="KW-0406">Ion transport</keyword>
<evidence type="ECO:0000256" key="13">
    <source>
        <dbReference type="ARBA" id="ARBA00022842"/>
    </source>
</evidence>
<dbReference type="Proteomes" id="UP001164726">
    <property type="component" value="Chromosome"/>
</dbReference>
<dbReference type="InterPro" id="IPR004014">
    <property type="entry name" value="ATPase_P-typ_cation-transptr_N"/>
</dbReference>
<dbReference type="SUPFAM" id="SSF81660">
    <property type="entry name" value="Metal cation-transporting ATPase, ATP-binding domain N"/>
    <property type="match status" value="1"/>
</dbReference>
<protein>
    <recommendedName>
        <fullName evidence="3">P-type Ca(2+) transporter</fullName>
        <ecNumber evidence="3">7.2.2.10</ecNumber>
    </recommendedName>
</protein>
<name>A0A9E8M028_9BACI</name>
<dbReference type="EC" id="7.2.2.10" evidence="3"/>
<feature type="transmembrane region" description="Helical" evidence="19">
    <location>
        <begin position="245"/>
        <end position="265"/>
    </location>
</feature>
<dbReference type="RefSeq" id="WP_275420884.1">
    <property type="nucleotide sequence ID" value="NZ_CP106877.1"/>
</dbReference>
<dbReference type="Gene3D" id="2.70.150.10">
    <property type="entry name" value="Calcium-transporting ATPase, cytoplasmic transduction domain A"/>
    <property type="match status" value="1"/>
</dbReference>
<keyword evidence="8 19" id="KW-0812">Transmembrane</keyword>
<comment type="similarity">
    <text evidence="2">Belongs to the cation transport ATPase (P-type) (TC 3.A.3) family. Type IIA subfamily.</text>
</comment>
<dbReference type="EMBL" id="CP106877">
    <property type="protein sequence ID" value="WAA12754.1"/>
    <property type="molecule type" value="Genomic_DNA"/>
</dbReference>
<keyword evidence="12" id="KW-0067">ATP-binding</keyword>
<dbReference type="KEGG" id="fhl:OE105_01000"/>
<evidence type="ECO:0000256" key="19">
    <source>
        <dbReference type="SAM" id="Phobius"/>
    </source>
</evidence>
<evidence type="ECO:0000256" key="2">
    <source>
        <dbReference type="ARBA" id="ARBA00005675"/>
    </source>
</evidence>
<dbReference type="CDD" id="cd02089">
    <property type="entry name" value="P-type_ATPase_Ca_prok"/>
    <property type="match status" value="1"/>
</dbReference>
<feature type="transmembrane region" description="Helical" evidence="19">
    <location>
        <begin position="860"/>
        <end position="877"/>
    </location>
</feature>
<evidence type="ECO:0000256" key="7">
    <source>
        <dbReference type="ARBA" id="ARBA00022568"/>
    </source>
</evidence>
<dbReference type="Gene3D" id="3.40.1110.10">
    <property type="entry name" value="Calcium-transporting ATPase, cytoplasmic domain N"/>
    <property type="match status" value="1"/>
</dbReference>
<dbReference type="FunFam" id="3.40.50.1000:FF:000028">
    <property type="entry name" value="Calcium-transporting P-type ATPase, putative"/>
    <property type="match status" value="1"/>
</dbReference>
<evidence type="ECO:0000256" key="12">
    <source>
        <dbReference type="ARBA" id="ARBA00022840"/>
    </source>
</evidence>
<dbReference type="InterPro" id="IPR044492">
    <property type="entry name" value="P_typ_ATPase_HD_dom"/>
</dbReference>
<keyword evidence="10" id="KW-0547">Nucleotide-binding</keyword>
<keyword evidence="5" id="KW-1003">Cell membrane</keyword>
<dbReference type="FunFam" id="3.40.50.1000:FF:000001">
    <property type="entry name" value="Phospholipid-transporting ATPase IC"/>
    <property type="match status" value="1"/>
</dbReference>
<dbReference type="AlphaFoldDB" id="A0A9E8M028"/>
<dbReference type="Pfam" id="PF13246">
    <property type="entry name" value="Cation_ATPase"/>
    <property type="match status" value="1"/>
</dbReference>
<dbReference type="Pfam" id="PF00689">
    <property type="entry name" value="Cation_ATPase_C"/>
    <property type="match status" value="1"/>
</dbReference>
<dbReference type="SUPFAM" id="SSF81665">
    <property type="entry name" value="Calcium ATPase, transmembrane domain M"/>
    <property type="match status" value="1"/>
</dbReference>
<proteinExistence type="inferred from homology"/>
<dbReference type="GO" id="GO:0140352">
    <property type="term" value="P:export from cell"/>
    <property type="evidence" value="ECO:0007669"/>
    <property type="project" value="UniProtKB-ARBA"/>
</dbReference>
<feature type="transmembrane region" description="Helical" evidence="19">
    <location>
        <begin position="81"/>
        <end position="97"/>
    </location>
</feature>
<keyword evidence="11" id="KW-0106">Calcium</keyword>
<keyword evidence="14" id="KW-1278">Translocase</keyword>
<dbReference type="Gene3D" id="3.40.50.1000">
    <property type="entry name" value="HAD superfamily/HAD-like"/>
    <property type="match status" value="1"/>
</dbReference>
<dbReference type="InterPro" id="IPR036412">
    <property type="entry name" value="HAD-like_sf"/>
</dbReference>
<evidence type="ECO:0000256" key="9">
    <source>
        <dbReference type="ARBA" id="ARBA00022723"/>
    </source>
</evidence>
<feature type="transmembrane region" description="Helical" evidence="19">
    <location>
        <begin position="818"/>
        <end position="840"/>
    </location>
</feature>
<gene>
    <name evidence="21" type="ORF">OE105_01000</name>
</gene>
<dbReference type="SFLD" id="SFLDG00002">
    <property type="entry name" value="C1.7:_P-type_atpase_like"/>
    <property type="match status" value="1"/>
</dbReference>
<dbReference type="SFLD" id="SFLDS00003">
    <property type="entry name" value="Haloacid_Dehalogenase"/>
    <property type="match status" value="1"/>
</dbReference>
<dbReference type="SUPFAM" id="SSF81653">
    <property type="entry name" value="Calcium ATPase, transduction domain A"/>
    <property type="match status" value="1"/>
</dbReference>